<dbReference type="Proteomes" id="UP000501128">
    <property type="component" value="Chromosome"/>
</dbReference>
<accession>A0A7L5DTA6</accession>
<protein>
    <submittedName>
        <fullName evidence="4">Nucleoside hydrolase</fullName>
    </submittedName>
</protein>
<evidence type="ECO:0000256" key="1">
    <source>
        <dbReference type="ARBA" id="ARBA00022801"/>
    </source>
</evidence>
<keyword evidence="1 4" id="KW-0378">Hydrolase</keyword>
<keyword evidence="5" id="KW-1185">Reference proteome</keyword>
<dbReference type="GO" id="GO:0005829">
    <property type="term" value="C:cytosol"/>
    <property type="evidence" value="ECO:0007669"/>
    <property type="project" value="TreeGrafter"/>
</dbReference>
<dbReference type="EMBL" id="CP051677">
    <property type="protein sequence ID" value="QJD81375.1"/>
    <property type="molecule type" value="Genomic_DNA"/>
</dbReference>
<name>A0A7L5DTA6_9BACT</name>
<dbReference type="GO" id="GO:0008477">
    <property type="term" value="F:purine nucleosidase activity"/>
    <property type="evidence" value="ECO:0007669"/>
    <property type="project" value="TreeGrafter"/>
</dbReference>
<evidence type="ECO:0000259" key="3">
    <source>
        <dbReference type="Pfam" id="PF01156"/>
    </source>
</evidence>
<dbReference type="InterPro" id="IPR036452">
    <property type="entry name" value="Ribo_hydro-like"/>
</dbReference>
<evidence type="ECO:0000313" key="5">
    <source>
        <dbReference type="Proteomes" id="UP000501128"/>
    </source>
</evidence>
<sequence length="304" mass="33823">MSMAQTAGRERTKVIFDCDLGDDIDDAYALALLFASPELEVLGVTTCYGRTDDRARLACQLLYDWGLDSIPVAVGRDTRAMNERANWYADQFHYAKGFSRKVPIRESAVEFIQDKLHQYPGQVTVISVGPVQNMADLLKREPGALGLAKRVVAMFGSFYVGYNGSPTPNAEWNVVVDPSAAQQFVNSGVPITYAGLDITAFVRADAAFRQKLLMRQSPLTNALCGLQTLWNADRDPVLFDAVAVGMVLWPDLFKTQPAHVSVDEKGFTKLTPNQSPNADIGTYIDTPKFLERLMRVYMQQNLRR</sequence>
<dbReference type="KEGG" id="srho:HH216_14080"/>
<dbReference type="SUPFAM" id="SSF53590">
    <property type="entry name" value="Nucleoside hydrolase"/>
    <property type="match status" value="1"/>
</dbReference>
<reference evidence="4 5" key="1">
    <citation type="submission" date="2020-04" db="EMBL/GenBank/DDBJ databases">
        <title>Genome sequencing of novel species.</title>
        <authorList>
            <person name="Heo J."/>
            <person name="Kim S.-J."/>
            <person name="Kim J.-S."/>
            <person name="Hong S.-B."/>
            <person name="Kwon S.-W."/>
        </authorList>
    </citation>
    <scope>NUCLEOTIDE SEQUENCE [LARGE SCALE GENOMIC DNA]</scope>
    <source>
        <strain evidence="4 5">CJU-R4</strain>
    </source>
</reference>
<gene>
    <name evidence="4" type="ORF">HH216_14080</name>
</gene>
<dbReference type="PANTHER" id="PTHR12304:SF4">
    <property type="entry name" value="URIDINE NUCLEOSIDASE"/>
    <property type="match status" value="1"/>
</dbReference>
<dbReference type="InterPro" id="IPR001910">
    <property type="entry name" value="Inosine/uridine_hydrolase_dom"/>
</dbReference>
<feature type="domain" description="Inosine/uridine-preferring nucleoside hydrolase" evidence="3">
    <location>
        <begin position="14"/>
        <end position="291"/>
    </location>
</feature>
<dbReference type="Pfam" id="PF01156">
    <property type="entry name" value="IU_nuc_hydro"/>
    <property type="match status" value="1"/>
</dbReference>
<dbReference type="InterPro" id="IPR023186">
    <property type="entry name" value="IUNH"/>
</dbReference>
<proteinExistence type="predicted"/>
<dbReference type="PANTHER" id="PTHR12304">
    <property type="entry name" value="INOSINE-URIDINE PREFERRING NUCLEOSIDE HYDROLASE"/>
    <property type="match status" value="1"/>
</dbReference>
<evidence type="ECO:0000313" key="4">
    <source>
        <dbReference type="EMBL" id="QJD81375.1"/>
    </source>
</evidence>
<dbReference type="GO" id="GO:0006152">
    <property type="term" value="P:purine nucleoside catabolic process"/>
    <property type="evidence" value="ECO:0007669"/>
    <property type="project" value="TreeGrafter"/>
</dbReference>
<keyword evidence="2" id="KW-0326">Glycosidase</keyword>
<evidence type="ECO:0000256" key="2">
    <source>
        <dbReference type="ARBA" id="ARBA00023295"/>
    </source>
</evidence>
<dbReference type="AlphaFoldDB" id="A0A7L5DTA6"/>
<organism evidence="4 5">
    <name type="scientific">Spirosoma rhododendri</name>
    <dbReference type="NCBI Taxonomy" id="2728024"/>
    <lineage>
        <taxon>Bacteria</taxon>
        <taxon>Pseudomonadati</taxon>
        <taxon>Bacteroidota</taxon>
        <taxon>Cytophagia</taxon>
        <taxon>Cytophagales</taxon>
        <taxon>Cytophagaceae</taxon>
        <taxon>Spirosoma</taxon>
    </lineage>
</organism>
<dbReference type="Gene3D" id="3.90.245.10">
    <property type="entry name" value="Ribonucleoside hydrolase-like"/>
    <property type="match status" value="1"/>
</dbReference>